<evidence type="ECO:0000256" key="2">
    <source>
        <dbReference type="ARBA" id="ARBA00022679"/>
    </source>
</evidence>
<dbReference type="RefSeq" id="WP_171718390.1">
    <property type="nucleotide sequence ID" value="NZ_WHOB01000059.1"/>
</dbReference>
<dbReference type="Pfam" id="PF06165">
    <property type="entry name" value="GH94_b-supersand"/>
    <property type="match status" value="1"/>
</dbReference>
<dbReference type="SUPFAM" id="SSF48208">
    <property type="entry name" value="Six-hairpin glycosidases"/>
    <property type="match status" value="1"/>
</dbReference>
<dbReference type="Proteomes" id="UP000596857">
    <property type="component" value="Unassembled WGS sequence"/>
</dbReference>
<dbReference type="InterPro" id="IPR037018">
    <property type="entry name" value="GH65_N"/>
</dbReference>
<evidence type="ECO:0008006" key="7">
    <source>
        <dbReference type="Google" id="ProtNLM"/>
    </source>
</evidence>
<feature type="domain" description="Glycosyl hydrolase 94 supersandwich" evidence="3">
    <location>
        <begin position="15"/>
        <end position="271"/>
    </location>
</feature>
<dbReference type="InterPro" id="IPR010383">
    <property type="entry name" value="Glyco_hydrolase_94_b-supersand"/>
</dbReference>
<sequence length="769" mass="85353">MNTNGAYGYFRNQGREYVITTPQTPARWFNYLFNDTYYMEVSQTGQGDSIAFQPHNRTISRGFRYIYLKDQETGEAWSPLYQPLKTEPEAYECIHSLGSTEIRSVSQEIASSIHVFVPRAGQQEIWTVTLTNTGVKPRSLSLFTAFSLENGGVMGSKCQFDQESQILSSYSFPYHVTYGQKAGCDDHPNVVYVYPDYPADSYDCSQRTFFGGDDIYELPAAVQKGRCSGRQAEAENPLGALQQTMTLQPGEQAVRHFVVGCTSSLEEIRSSKAELSAKGYAVLLQETEDYWEGITGMFRVETPDSDVNAFMNIWLKKQIVMQTRTNRMSSYCPVRNQLQDALGYALVDPAGAAEYMISVLQGQERSGFIQQWIMTDGSPPKNLCLLKHTDGPVWLVICMTALLNQCGDPELLLRQVGFKGSSDSATIYQHLLLAVDYMAGETGAHGLCLMGDGDWNDPINGPGRLGRGESAWNTMALVYAIQALLPFCWQLGDKENAEHLNTIAGRLADTVNRTCWDGAWYVAGFDDDGTPFGTAQDEEGKLFLNTQTWAIMSGIAGGERLEQCLAAIDSLDTPFGPRLLEPPFSGWNPKWGRISLKLAGTTENGSVYCHASMFKAFADCIAGRGSEAWQTISRTLPTNPDNPPGQNGQVPIFVPNYYFGLADSPNYGKSSHHVSTGTVGWMLWTTLEYALGIRATAHGLVIDPCIPAEWPEYIVERKYRSASYRIHVLNPARISRGTVKVTVDGEAWADATLPYEAGREYRVTVRLEQ</sequence>
<dbReference type="EMBL" id="WHOB01000059">
    <property type="protein sequence ID" value="NOU80794.1"/>
    <property type="molecule type" value="Genomic_DNA"/>
</dbReference>
<accession>A0ABX1YMB1</accession>
<reference evidence="5 6" key="1">
    <citation type="submission" date="2019-10" db="EMBL/GenBank/DDBJ databases">
        <title>Description of Paenibacillus terricola sp. nov.</title>
        <authorList>
            <person name="Carlier A."/>
            <person name="Qi S."/>
        </authorList>
    </citation>
    <scope>NUCLEOTIDE SEQUENCE [LARGE SCALE GENOMIC DNA]</scope>
    <source>
        <strain evidence="5 6">LMG 31459</strain>
    </source>
</reference>
<evidence type="ECO:0000256" key="1">
    <source>
        <dbReference type="ARBA" id="ARBA00022676"/>
    </source>
</evidence>
<evidence type="ECO:0000259" key="4">
    <source>
        <dbReference type="Pfam" id="PF17167"/>
    </source>
</evidence>
<gene>
    <name evidence="5" type="ORF">GC101_18190</name>
</gene>
<name>A0ABX1YMB1_9BACL</name>
<dbReference type="SUPFAM" id="SSF74650">
    <property type="entry name" value="Galactose mutarotase-like"/>
    <property type="match status" value="1"/>
</dbReference>
<dbReference type="Gene3D" id="2.70.98.40">
    <property type="entry name" value="Glycoside hydrolase, family 65, N-terminal domain"/>
    <property type="match status" value="1"/>
</dbReference>
<dbReference type="PANTHER" id="PTHR37469:SF2">
    <property type="entry name" value="CELLOBIONIC ACID PHOSPHORYLASE"/>
    <property type="match status" value="1"/>
</dbReference>
<dbReference type="InterPro" id="IPR008928">
    <property type="entry name" value="6-hairpin_glycosidase_sf"/>
</dbReference>
<keyword evidence="6" id="KW-1185">Reference proteome</keyword>
<dbReference type="InterPro" id="IPR012341">
    <property type="entry name" value="6hp_glycosidase-like_sf"/>
</dbReference>
<feature type="domain" description="Glycosyl hydrolase 94 catalytic" evidence="4">
    <location>
        <begin position="290"/>
        <end position="692"/>
    </location>
</feature>
<dbReference type="Pfam" id="PF17167">
    <property type="entry name" value="Glyco_hydro_94"/>
    <property type="match status" value="1"/>
</dbReference>
<dbReference type="Gene3D" id="1.50.10.10">
    <property type="match status" value="1"/>
</dbReference>
<proteinExistence type="predicted"/>
<dbReference type="InterPro" id="IPR052047">
    <property type="entry name" value="GH94_Enzymes"/>
</dbReference>
<dbReference type="InterPro" id="IPR011013">
    <property type="entry name" value="Gal_mutarotase_sf_dom"/>
</dbReference>
<organism evidence="5 6">
    <name type="scientific">Paenibacillus phytohabitans</name>
    <dbReference type="NCBI Taxonomy" id="2654978"/>
    <lineage>
        <taxon>Bacteria</taxon>
        <taxon>Bacillati</taxon>
        <taxon>Bacillota</taxon>
        <taxon>Bacilli</taxon>
        <taxon>Bacillales</taxon>
        <taxon>Paenibacillaceae</taxon>
        <taxon>Paenibacillus</taxon>
    </lineage>
</organism>
<comment type="caution">
    <text evidence="5">The sequence shown here is derived from an EMBL/GenBank/DDBJ whole genome shotgun (WGS) entry which is preliminary data.</text>
</comment>
<evidence type="ECO:0000313" key="6">
    <source>
        <dbReference type="Proteomes" id="UP000596857"/>
    </source>
</evidence>
<keyword evidence="1" id="KW-0328">Glycosyltransferase</keyword>
<keyword evidence="2" id="KW-0808">Transferase</keyword>
<evidence type="ECO:0000313" key="5">
    <source>
        <dbReference type="EMBL" id="NOU80794.1"/>
    </source>
</evidence>
<dbReference type="Gene3D" id="2.60.420.10">
    <property type="entry name" value="Maltose phosphorylase, domain 3"/>
    <property type="match status" value="1"/>
</dbReference>
<protein>
    <recommendedName>
        <fullName evidence="7">Carbohydrate binding domain-containing protein</fullName>
    </recommendedName>
</protein>
<evidence type="ECO:0000259" key="3">
    <source>
        <dbReference type="Pfam" id="PF06165"/>
    </source>
</evidence>
<dbReference type="InterPro" id="IPR033432">
    <property type="entry name" value="GH94_catalytic"/>
</dbReference>
<dbReference type="PANTHER" id="PTHR37469">
    <property type="entry name" value="CELLOBIONIC ACID PHOSPHORYLASE-RELATED"/>
    <property type="match status" value="1"/>
</dbReference>